<comment type="similarity">
    <text evidence="1">Belongs to the 'GDXG' lipolytic enzyme family.</text>
</comment>
<evidence type="ECO:0000259" key="3">
    <source>
        <dbReference type="Pfam" id="PF07859"/>
    </source>
</evidence>
<keyword evidence="5" id="KW-1185">Reference proteome</keyword>
<dbReference type="Pfam" id="PF07859">
    <property type="entry name" value="Abhydrolase_3"/>
    <property type="match status" value="2"/>
</dbReference>
<dbReference type="PANTHER" id="PTHR48081">
    <property type="entry name" value="AB HYDROLASE SUPERFAMILY PROTEIN C4A8.06C"/>
    <property type="match status" value="1"/>
</dbReference>
<dbReference type="SUPFAM" id="SSF53474">
    <property type="entry name" value="alpha/beta-Hydrolases"/>
    <property type="match status" value="1"/>
</dbReference>
<dbReference type="PROSITE" id="PS01174">
    <property type="entry name" value="LIPASE_GDXG_SER"/>
    <property type="match status" value="1"/>
</dbReference>
<protein>
    <submittedName>
        <fullName evidence="4">Arylacetamide deacetylase-like</fullName>
    </submittedName>
</protein>
<dbReference type="InterPro" id="IPR029058">
    <property type="entry name" value="AB_hydrolase_fold"/>
</dbReference>
<feature type="domain" description="Alpha/beta hydrolase fold-3" evidence="3">
    <location>
        <begin position="119"/>
        <end position="271"/>
    </location>
</feature>
<dbReference type="InterPro" id="IPR013094">
    <property type="entry name" value="AB_hydrolase_3"/>
</dbReference>
<name>A0A6S7HT55_PARCT</name>
<proteinExistence type="inferred from homology"/>
<sequence length="408" mass="46221">MLRKGLTIIVVLFAVFTGLIWYNVYLPISPKLKGDQKLIPFLFNFNNELSQIFDDKLGIVPKYKWFRWFFTTLSTSSLLPKPDLQAKGINIKDSVISGIPVKIFRPDEADGESQYRPGLIFLHGGGLVFGSVNWTCYIQQCIMIAQDTKSVVISVEYRLVPEHPFPTQFDDCYSVVNTIANEPRKFGILNNKIALAGDSAGGQLAAAISLEFANQNRSSELVGQVLIYPWLQFIDVLCLPSFQKYKQGFQMDEKQTAYFMSIATMGNKDMKPEYLAGNVTRYFMRTQFWQFLEIPETSHCEVYKDNTNITLPPDFVSKVTNPRLSPLLAKSVEGSPPTLLVIPEYDILASESILYAKRLKEAGIPVITKMYKTGHGFLFRLSIPFINTPIAKQSMEDIANFLNSVFYK</sequence>
<dbReference type="Proteomes" id="UP001152795">
    <property type="component" value="Unassembled WGS sequence"/>
</dbReference>
<keyword evidence="2" id="KW-0378">Hydrolase</keyword>
<dbReference type="OrthoDB" id="408631at2759"/>
<evidence type="ECO:0000313" key="4">
    <source>
        <dbReference type="EMBL" id="CAB3998410.1"/>
    </source>
</evidence>
<feature type="domain" description="Alpha/beta hydrolase fold-3" evidence="3">
    <location>
        <begin position="317"/>
        <end position="378"/>
    </location>
</feature>
<dbReference type="InterPro" id="IPR050300">
    <property type="entry name" value="GDXG_lipolytic_enzyme"/>
</dbReference>
<dbReference type="EMBL" id="CACRXK020003346">
    <property type="protein sequence ID" value="CAB3998410.1"/>
    <property type="molecule type" value="Genomic_DNA"/>
</dbReference>
<dbReference type="InterPro" id="IPR033140">
    <property type="entry name" value="Lipase_GDXG_put_SER_AS"/>
</dbReference>
<reference evidence="4" key="1">
    <citation type="submission" date="2020-04" db="EMBL/GenBank/DDBJ databases">
        <authorList>
            <person name="Alioto T."/>
            <person name="Alioto T."/>
            <person name="Gomez Garrido J."/>
        </authorList>
    </citation>
    <scope>NUCLEOTIDE SEQUENCE</scope>
    <source>
        <strain evidence="4">A484AB</strain>
    </source>
</reference>
<dbReference type="GO" id="GO:0016787">
    <property type="term" value="F:hydrolase activity"/>
    <property type="evidence" value="ECO:0007669"/>
    <property type="project" value="UniProtKB-KW"/>
</dbReference>
<evidence type="ECO:0000256" key="2">
    <source>
        <dbReference type="ARBA" id="ARBA00022801"/>
    </source>
</evidence>
<accession>A0A6S7HT55</accession>
<organism evidence="4 5">
    <name type="scientific">Paramuricea clavata</name>
    <name type="common">Red gorgonian</name>
    <name type="synonym">Violescent sea-whip</name>
    <dbReference type="NCBI Taxonomy" id="317549"/>
    <lineage>
        <taxon>Eukaryota</taxon>
        <taxon>Metazoa</taxon>
        <taxon>Cnidaria</taxon>
        <taxon>Anthozoa</taxon>
        <taxon>Octocorallia</taxon>
        <taxon>Malacalcyonacea</taxon>
        <taxon>Plexauridae</taxon>
        <taxon>Paramuricea</taxon>
    </lineage>
</organism>
<dbReference type="PANTHER" id="PTHR48081:SF8">
    <property type="entry name" value="ALPHA_BETA HYDROLASE FOLD-3 DOMAIN-CONTAINING PROTEIN-RELATED"/>
    <property type="match status" value="1"/>
</dbReference>
<dbReference type="Gene3D" id="3.40.50.1820">
    <property type="entry name" value="alpha/beta hydrolase"/>
    <property type="match status" value="1"/>
</dbReference>
<comment type="caution">
    <text evidence="4">The sequence shown here is derived from an EMBL/GenBank/DDBJ whole genome shotgun (WGS) entry which is preliminary data.</text>
</comment>
<dbReference type="AlphaFoldDB" id="A0A6S7HT55"/>
<evidence type="ECO:0000256" key="1">
    <source>
        <dbReference type="ARBA" id="ARBA00010515"/>
    </source>
</evidence>
<evidence type="ECO:0000313" key="5">
    <source>
        <dbReference type="Proteomes" id="UP001152795"/>
    </source>
</evidence>
<gene>
    <name evidence="4" type="ORF">PACLA_8A059891</name>
</gene>